<gene>
    <name evidence="1" type="ORF">LCGC14_2680170</name>
</gene>
<protein>
    <submittedName>
        <fullName evidence="1">Uncharacterized protein</fullName>
    </submittedName>
</protein>
<sequence>MPSELTPVLSSLGSSPTEKVGMTAVFLDPPYGDERDLRLYAVDDTKYI</sequence>
<accession>A0A0F9BWA8</accession>
<dbReference type="AlphaFoldDB" id="A0A0F9BWA8"/>
<organism evidence="1">
    <name type="scientific">marine sediment metagenome</name>
    <dbReference type="NCBI Taxonomy" id="412755"/>
    <lineage>
        <taxon>unclassified sequences</taxon>
        <taxon>metagenomes</taxon>
        <taxon>ecological metagenomes</taxon>
    </lineage>
</organism>
<evidence type="ECO:0000313" key="1">
    <source>
        <dbReference type="EMBL" id="KKK94704.1"/>
    </source>
</evidence>
<reference evidence="1" key="1">
    <citation type="journal article" date="2015" name="Nature">
        <title>Complex archaea that bridge the gap between prokaryotes and eukaryotes.</title>
        <authorList>
            <person name="Spang A."/>
            <person name="Saw J.H."/>
            <person name="Jorgensen S.L."/>
            <person name="Zaremba-Niedzwiedzka K."/>
            <person name="Martijn J."/>
            <person name="Lind A.E."/>
            <person name="van Eijk R."/>
            <person name="Schleper C."/>
            <person name="Guy L."/>
            <person name="Ettema T.J."/>
        </authorList>
    </citation>
    <scope>NUCLEOTIDE SEQUENCE</scope>
</reference>
<comment type="caution">
    <text evidence="1">The sequence shown here is derived from an EMBL/GenBank/DDBJ whole genome shotgun (WGS) entry which is preliminary data.</text>
</comment>
<name>A0A0F9BWA8_9ZZZZ</name>
<dbReference type="EMBL" id="LAZR01047229">
    <property type="protein sequence ID" value="KKK94704.1"/>
    <property type="molecule type" value="Genomic_DNA"/>
</dbReference>
<proteinExistence type="predicted"/>